<organism evidence="1 2">
    <name type="scientific">Jaapia argillacea MUCL 33604</name>
    <dbReference type="NCBI Taxonomy" id="933084"/>
    <lineage>
        <taxon>Eukaryota</taxon>
        <taxon>Fungi</taxon>
        <taxon>Dikarya</taxon>
        <taxon>Basidiomycota</taxon>
        <taxon>Agaricomycotina</taxon>
        <taxon>Agaricomycetes</taxon>
        <taxon>Agaricomycetidae</taxon>
        <taxon>Jaapiales</taxon>
        <taxon>Jaapiaceae</taxon>
        <taxon>Jaapia</taxon>
    </lineage>
</organism>
<dbReference type="InParanoid" id="A0A067PAS0"/>
<gene>
    <name evidence="1" type="ORF">JAAARDRAFT_198651</name>
</gene>
<evidence type="ECO:0000313" key="1">
    <source>
        <dbReference type="EMBL" id="KDQ51998.1"/>
    </source>
</evidence>
<sequence length="183" mass="21032">MDVVLMGIWLDVDVERMNYAMTEFKPQFLSFVKGRLYAVGSPRSYTVNIPYDTGTFAPRSMNHIVPGLWMGFSKMMEYLNDVDVLDLAPSRHTVSGFPGLYSHTFRHAYTFIFDDTPSALLNLLVRRLTDYWSDWMGNIIVVKHRIGSDCVLEDITEYDVRLVEELLIGCLVGKTFEPRYVAV</sequence>
<dbReference type="AlphaFoldDB" id="A0A067PAS0"/>
<name>A0A067PAS0_9AGAM</name>
<dbReference type="Proteomes" id="UP000027265">
    <property type="component" value="Unassembled WGS sequence"/>
</dbReference>
<protein>
    <submittedName>
        <fullName evidence="1">Uncharacterized protein</fullName>
    </submittedName>
</protein>
<dbReference type="EMBL" id="KL197743">
    <property type="protein sequence ID" value="KDQ51998.1"/>
    <property type="molecule type" value="Genomic_DNA"/>
</dbReference>
<dbReference type="HOGENOM" id="CLU_1475384_0_0_1"/>
<reference evidence="2" key="1">
    <citation type="journal article" date="2014" name="Proc. Natl. Acad. Sci. U.S.A.">
        <title>Extensive sampling of basidiomycete genomes demonstrates inadequacy of the white-rot/brown-rot paradigm for wood decay fungi.</title>
        <authorList>
            <person name="Riley R."/>
            <person name="Salamov A.A."/>
            <person name="Brown D.W."/>
            <person name="Nagy L.G."/>
            <person name="Floudas D."/>
            <person name="Held B.W."/>
            <person name="Levasseur A."/>
            <person name="Lombard V."/>
            <person name="Morin E."/>
            <person name="Otillar R."/>
            <person name="Lindquist E.A."/>
            <person name="Sun H."/>
            <person name="LaButti K.M."/>
            <person name="Schmutz J."/>
            <person name="Jabbour D."/>
            <person name="Luo H."/>
            <person name="Baker S.E."/>
            <person name="Pisabarro A.G."/>
            <person name="Walton J.D."/>
            <person name="Blanchette R.A."/>
            <person name="Henrissat B."/>
            <person name="Martin F."/>
            <person name="Cullen D."/>
            <person name="Hibbett D.S."/>
            <person name="Grigoriev I.V."/>
        </authorList>
    </citation>
    <scope>NUCLEOTIDE SEQUENCE [LARGE SCALE GENOMIC DNA]</scope>
    <source>
        <strain evidence="2">MUCL 33604</strain>
    </source>
</reference>
<proteinExistence type="predicted"/>
<keyword evidence="2" id="KW-1185">Reference proteome</keyword>
<evidence type="ECO:0000313" key="2">
    <source>
        <dbReference type="Proteomes" id="UP000027265"/>
    </source>
</evidence>
<accession>A0A067PAS0</accession>